<dbReference type="RefSeq" id="WP_062794938.1">
    <property type="nucleotide sequence ID" value="NZ_CBCRXS010000007.1"/>
</dbReference>
<dbReference type="InterPro" id="IPR015422">
    <property type="entry name" value="PyrdxlP-dep_Trfase_small"/>
</dbReference>
<keyword evidence="2 3" id="KW-0663">Pyridoxal phosphate</keyword>
<dbReference type="GO" id="GO:0008483">
    <property type="term" value="F:transaminase activity"/>
    <property type="evidence" value="ECO:0007669"/>
    <property type="project" value="InterPro"/>
</dbReference>
<dbReference type="PANTHER" id="PTHR43713">
    <property type="entry name" value="GLUTAMATE-1-SEMIALDEHYDE 2,1-AMINOMUTASE"/>
    <property type="match status" value="1"/>
</dbReference>
<dbReference type="InterPro" id="IPR015424">
    <property type="entry name" value="PyrdxlP-dep_Trfase"/>
</dbReference>
<comment type="caution">
    <text evidence="4">The sequence shown here is derived from an EMBL/GenBank/DDBJ whole genome shotgun (WGS) entry which is preliminary data.</text>
</comment>
<evidence type="ECO:0000256" key="3">
    <source>
        <dbReference type="RuleBase" id="RU003560"/>
    </source>
</evidence>
<dbReference type="Proteomes" id="UP000274762">
    <property type="component" value="Unassembled WGS sequence"/>
</dbReference>
<dbReference type="CDD" id="cd00610">
    <property type="entry name" value="OAT_like"/>
    <property type="match status" value="1"/>
</dbReference>
<dbReference type="Gene3D" id="3.90.1150.10">
    <property type="entry name" value="Aspartate Aminotransferase, domain 1"/>
    <property type="match status" value="1"/>
</dbReference>
<dbReference type="InterPro" id="IPR015421">
    <property type="entry name" value="PyrdxlP-dep_Trfase_major"/>
</dbReference>
<reference evidence="4 5" key="1">
    <citation type="submission" date="2018-10" db="EMBL/GenBank/DDBJ databases">
        <title>Sequencing the genomes of 1000 actinobacteria strains.</title>
        <authorList>
            <person name="Klenk H.-P."/>
        </authorList>
    </citation>
    <scope>NUCLEOTIDE SEQUENCE [LARGE SCALE GENOMIC DNA]</scope>
    <source>
        <strain evidence="4 5">DSM 44343</strain>
    </source>
</reference>
<evidence type="ECO:0000256" key="1">
    <source>
        <dbReference type="ARBA" id="ARBA00001933"/>
    </source>
</evidence>
<organism evidence="4 5">
    <name type="scientific">Williamsia marianensis</name>
    <dbReference type="NCBI Taxonomy" id="85044"/>
    <lineage>
        <taxon>Bacteria</taxon>
        <taxon>Bacillati</taxon>
        <taxon>Actinomycetota</taxon>
        <taxon>Actinomycetes</taxon>
        <taxon>Mycobacteriales</taxon>
        <taxon>Nocardiaceae</taxon>
        <taxon>Williamsia</taxon>
    </lineage>
</organism>
<protein>
    <submittedName>
        <fullName evidence="4">Glutamate-1-semialdehyde 2,1-aminomutase</fullName>
    </submittedName>
</protein>
<sequence>MSSSDTKHSSLRSLGASKEAFERAKLSVGGGVSSGMRAATKPHPLFVTKASGAHVWDLDGAEFIDYVMAWGPTIVGHSHPHVVDAVMEVVPRMQMVGMGHTLEFEAAELVLDAVPGAERLLWTNSGTEAVQIALRLARAGTGRSKILKFVRSYHGWHDTVYASMGAENTAEMAVPSSAGQSLNAIRDLVVTEFNDISAAERILSEARERDIAAVLIDPIMSNAGLIPPAPGYLERLRELCDEYGIVLIFDQVIAGFRIARGGVTERYGVTPDLSTFGKAIAGGFSQSAVVGNATLIDQVRSGVSHAGTYNGNPVALAAVKATQEVLAEPGIYDRLEDVSGYFESGVQSVFDRLTCRPTLRRVGSFAAFVAQSEDSTVAAPADIWDRITAGTLARGVAFLPTGKVFLSTEHSVADVDRTVAVLGEVVDELVHDGV</sequence>
<comment type="cofactor">
    <cofactor evidence="1">
        <name>pyridoxal 5'-phosphate</name>
        <dbReference type="ChEBI" id="CHEBI:597326"/>
    </cofactor>
</comment>
<evidence type="ECO:0000256" key="2">
    <source>
        <dbReference type="ARBA" id="ARBA00022898"/>
    </source>
</evidence>
<accession>A0A495K9I8</accession>
<dbReference type="SUPFAM" id="SSF53383">
    <property type="entry name" value="PLP-dependent transferases"/>
    <property type="match status" value="1"/>
</dbReference>
<dbReference type="AlphaFoldDB" id="A0A495K9I8"/>
<dbReference type="PANTHER" id="PTHR43713:SF3">
    <property type="entry name" value="GLUTAMATE-1-SEMIALDEHYDE 2,1-AMINOMUTASE 1, CHLOROPLASTIC-RELATED"/>
    <property type="match status" value="1"/>
</dbReference>
<proteinExistence type="inferred from homology"/>
<name>A0A495K9I8_WILMA</name>
<dbReference type="EMBL" id="RBKV01000001">
    <property type="protein sequence ID" value="RKR97465.1"/>
    <property type="molecule type" value="Genomic_DNA"/>
</dbReference>
<evidence type="ECO:0000313" key="5">
    <source>
        <dbReference type="Proteomes" id="UP000274762"/>
    </source>
</evidence>
<dbReference type="OrthoDB" id="9801052at2"/>
<dbReference type="GO" id="GO:0030170">
    <property type="term" value="F:pyridoxal phosphate binding"/>
    <property type="evidence" value="ECO:0007669"/>
    <property type="project" value="InterPro"/>
</dbReference>
<comment type="similarity">
    <text evidence="3">Belongs to the class-III pyridoxal-phosphate-dependent aminotransferase family.</text>
</comment>
<dbReference type="Pfam" id="PF00202">
    <property type="entry name" value="Aminotran_3"/>
    <property type="match status" value="1"/>
</dbReference>
<dbReference type="Gene3D" id="3.40.640.10">
    <property type="entry name" value="Type I PLP-dependent aspartate aminotransferase-like (Major domain)"/>
    <property type="match status" value="1"/>
</dbReference>
<gene>
    <name evidence="4" type="ORF">DFJ75_4343</name>
</gene>
<evidence type="ECO:0000313" key="4">
    <source>
        <dbReference type="EMBL" id="RKR97465.1"/>
    </source>
</evidence>
<dbReference type="InterPro" id="IPR005814">
    <property type="entry name" value="Aminotrans_3"/>
</dbReference>